<sequence length="375" mass="41612">MEIAIGQADCFDNLLLDDLMDEGVVKLDVNVGLEREVAVLDSDGAQVKASPSHESDSGISVMSSPCHSLLSDEESHPGDFESENEIFPNLFDTDIVDYLCGENSGECDSDMNGNIQGIRRSKSTSVNFSSEDTENECPSIDFEKTNIDKLCKVSTKVHQTIADIFKPTHKIVPDNTRQTLKNVQPIVPSMSCKSGQNLDQKPPAVKVIKVIKTPSASTKKEAEQQIYEALEERNRKNAIQAKMNREKKKAYMKSLEEEINDLKVENDELREGQDQLKRANSALEDEVAYLKSVIANQSSLSNLLKNIPSVKNVKLSSSFSRRKRSAVSDHDYELPAKRTKNMAGVCLHVLDSDNVSLEFCARCSQMSRDSSDGED</sequence>
<dbReference type="PROSITE" id="PS50217">
    <property type="entry name" value="BZIP"/>
    <property type="match status" value="1"/>
</dbReference>
<proteinExistence type="predicted"/>
<comment type="caution">
    <text evidence="4">The sequence shown here is derived from an EMBL/GenBank/DDBJ whole genome shotgun (WGS) entry which is preliminary data.</text>
</comment>
<reference evidence="4" key="1">
    <citation type="submission" date="2019-08" db="EMBL/GenBank/DDBJ databases">
        <title>The improved chromosome-level genome for the pearl oyster Pinctada fucata martensii using PacBio sequencing and Hi-C.</title>
        <authorList>
            <person name="Zheng Z."/>
        </authorList>
    </citation>
    <scope>NUCLEOTIDE SEQUENCE</scope>
    <source>
        <strain evidence="4">ZZ-2019</strain>
        <tissue evidence="4">Adductor muscle</tissue>
    </source>
</reference>
<dbReference type="Proteomes" id="UP001186944">
    <property type="component" value="Unassembled WGS sequence"/>
</dbReference>
<gene>
    <name evidence="4" type="ORF">FSP39_012948</name>
</gene>
<dbReference type="Pfam" id="PF07716">
    <property type="entry name" value="bZIP_2"/>
    <property type="match status" value="1"/>
</dbReference>
<protein>
    <recommendedName>
        <fullName evidence="3">BZIP domain-containing protein</fullName>
    </recommendedName>
</protein>
<feature type="domain" description="BZIP" evidence="3">
    <location>
        <begin position="227"/>
        <end position="290"/>
    </location>
</feature>
<evidence type="ECO:0000256" key="2">
    <source>
        <dbReference type="SAM" id="MobiDB-lite"/>
    </source>
</evidence>
<dbReference type="Gene3D" id="1.20.5.170">
    <property type="match status" value="1"/>
</dbReference>
<accession>A0AA89CC38</accession>
<keyword evidence="1" id="KW-0175">Coiled coil</keyword>
<dbReference type="InterPro" id="IPR046347">
    <property type="entry name" value="bZIP_sf"/>
</dbReference>
<dbReference type="InterPro" id="IPR004827">
    <property type="entry name" value="bZIP"/>
</dbReference>
<dbReference type="SUPFAM" id="SSF57959">
    <property type="entry name" value="Leucine zipper domain"/>
    <property type="match status" value="1"/>
</dbReference>
<organism evidence="4 5">
    <name type="scientific">Pinctada imbricata</name>
    <name type="common">Atlantic pearl-oyster</name>
    <name type="synonym">Pinctada martensii</name>
    <dbReference type="NCBI Taxonomy" id="66713"/>
    <lineage>
        <taxon>Eukaryota</taxon>
        <taxon>Metazoa</taxon>
        <taxon>Spiralia</taxon>
        <taxon>Lophotrochozoa</taxon>
        <taxon>Mollusca</taxon>
        <taxon>Bivalvia</taxon>
        <taxon>Autobranchia</taxon>
        <taxon>Pteriomorphia</taxon>
        <taxon>Pterioida</taxon>
        <taxon>Pterioidea</taxon>
        <taxon>Pteriidae</taxon>
        <taxon>Pinctada</taxon>
    </lineage>
</organism>
<feature type="coiled-coil region" evidence="1">
    <location>
        <begin position="219"/>
        <end position="286"/>
    </location>
</feature>
<dbReference type="EMBL" id="VSWD01000004">
    <property type="protein sequence ID" value="KAK3104904.1"/>
    <property type="molecule type" value="Genomic_DNA"/>
</dbReference>
<feature type="region of interest" description="Disordered" evidence="2">
    <location>
        <begin position="44"/>
        <end position="80"/>
    </location>
</feature>
<evidence type="ECO:0000313" key="4">
    <source>
        <dbReference type="EMBL" id="KAK3104904.1"/>
    </source>
</evidence>
<feature type="compositionally biased region" description="Polar residues" evidence="2">
    <location>
        <begin position="57"/>
        <end position="66"/>
    </location>
</feature>
<evidence type="ECO:0000313" key="5">
    <source>
        <dbReference type="Proteomes" id="UP001186944"/>
    </source>
</evidence>
<keyword evidence="5" id="KW-1185">Reference proteome</keyword>
<evidence type="ECO:0000259" key="3">
    <source>
        <dbReference type="PROSITE" id="PS50217"/>
    </source>
</evidence>
<dbReference type="GO" id="GO:0003700">
    <property type="term" value="F:DNA-binding transcription factor activity"/>
    <property type="evidence" value="ECO:0007669"/>
    <property type="project" value="InterPro"/>
</dbReference>
<name>A0AA89CC38_PINIB</name>
<dbReference type="AlphaFoldDB" id="A0AA89CC38"/>
<evidence type="ECO:0000256" key="1">
    <source>
        <dbReference type="SAM" id="Coils"/>
    </source>
</evidence>